<keyword evidence="1" id="KW-1133">Transmembrane helix</keyword>
<evidence type="ECO:0000256" key="1">
    <source>
        <dbReference type="SAM" id="Phobius"/>
    </source>
</evidence>
<proteinExistence type="predicted"/>
<reference evidence="2" key="3">
    <citation type="submission" date="2021-05" db="UniProtKB">
        <authorList>
            <consortium name="EnsemblPlants"/>
        </authorList>
    </citation>
    <scope>IDENTIFICATION</scope>
    <source>
        <strain evidence="2">cv. B73</strain>
    </source>
</reference>
<evidence type="ECO:0000313" key="2">
    <source>
        <dbReference type="EnsemblPlants" id="Zm00001eb214070_P001"/>
    </source>
</evidence>
<reference evidence="3" key="1">
    <citation type="journal article" date="2009" name="Science">
        <title>The B73 maize genome: complexity, diversity, and dynamics.</title>
        <authorList>
            <person name="Schnable P.S."/>
            <person name="Ware D."/>
            <person name="Fulton R.S."/>
            <person name="Stein J.C."/>
            <person name="Wei F."/>
            <person name="Pasternak S."/>
            <person name="Liang C."/>
            <person name="Zhang J."/>
            <person name="Fulton L."/>
            <person name="Graves T.A."/>
            <person name="Minx P."/>
            <person name="Reily A.D."/>
            <person name="Courtney L."/>
            <person name="Kruchowski S.S."/>
            <person name="Tomlinson C."/>
            <person name="Strong C."/>
            <person name="Delehaunty K."/>
            <person name="Fronick C."/>
            <person name="Courtney B."/>
            <person name="Rock S.M."/>
            <person name="Belter E."/>
            <person name="Du F."/>
            <person name="Kim K."/>
            <person name="Abbott R.M."/>
            <person name="Cotton M."/>
            <person name="Levy A."/>
            <person name="Marchetto P."/>
            <person name="Ochoa K."/>
            <person name="Jackson S.M."/>
            <person name="Gillam B."/>
            <person name="Chen W."/>
            <person name="Yan L."/>
            <person name="Higginbotham J."/>
            <person name="Cardenas M."/>
            <person name="Waligorski J."/>
            <person name="Applebaum E."/>
            <person name="Phelps L."/>
            <person name="Falcone J."/>
            <person name="Kanchi K."/>
            <person name="Thane T."/>
            <person name="Scimone A."/>
            <person name="Thane N."/>
            <person name="Henke J."/>
            <person name="Wang T."/>
            <person name="Ruppert J."/>
            <person name="Shah N."/>
            <person name="Rotter K."/>
            <person name="Hodges J."/>
            <person name="Ingenthron E."/>
            <person name="Cordes M."/>
            <person name="Kohlberg S."/>
            <person name="Sgro J."/>
            <person name="Delgado B."/>
            <person name="Mead K."/>
            <person name="Chinwalla A."/>
            <person name="Leonard S."/>
            <person name="Crouse K."/>
            <person name="Collura K."/>
            <person name="Kudrna D."/>
            <person name="Currie J."/>
            <person name="He R."/>
            <person name="Angelova A."/>
            <person name="Rajasekar S."/>
            <person name="Mueller T."/>
            <person name="Lomeli R."/>
            <person name="Scara G."/>
            <person name="Ko A."/>
            <person name="Delaney K."/>
            <person name="Wissotski M."/>
            <person name="Lopez G."/>
            <person name="Campos D."/>
            <person name="Braidotti M."/>
            <person name="Ashley E."/>
            <person name="Golser W."/>
            <person name="Kim H."/>
            <person name="Lee S."/>
            <person name="Lin J."/>
            <person name="Dujmic Z."/>
            <person name="Kim W."/>
            <person name="Talag J."/>
            <person name="Zuccolo A."/>
            <person name="Fan C."/>
            <person name="Sebastian A."/>
            <person name="Kramer M."/>
            <person name="Spiegel L."/>
            <person name="Nascimento L."/>
            <person name="Zutavern T."/>
            <person name="Miller B."/>
            <person name="Ambroise C."/>
            <person name="Muller S."/>
            <person name="Spooner W."/>
            <person name="Narechania A."/>
            <person name="Ren L."/>
            <person name="Wei S."/>
            <person name="Kumari S."/>
            <person name="Faga B."/>
            <person name="Levy M.J."/>
            <person name="McMahan L."/>
            <person name="Van Buren P."/>
            <person name="Vaughn M.W."/>
            <person name="Ying K."/>
            <person name="Yeh C.-T."/>
            <person name="Emrich S.J."/>
            <person name="Jia Y."/>
            <person name="Kalyanaraman A."/>
            <person name="Hsia A.-P."/>
            <person name="Barbazuk W.B."/>
            <person name="Baucom R.S."/>
            <person name="Brutnell T.P."/>
            <person name="Carpita N.C."/>
            <person name="Chaparro C."/>
            <person name="Chia J.-M."/>
            <person name="Deragon J.-M."/>
            <person name="Estill J.C."/>
            <person name="Fu Y."/>
            <person name="Jeddeloh J.A."/>
            <person name="Han Y."/>
            <person name="Lee H."/>
            <person name="Li P."/>
            <person name="Lisch D.R."/>
            <person name="Liu S."/>
            <person name="Liu Z."/>
            <person name="Nagel D.H."/>
            <person name="McCann M.C."/>
            <person name="SanMiguel P."/>
            <person name="Myers A.M."/>
            <person name="Nettleton D."/>
            <person name="Nguyen J."/>
            <person name="Penning B.W."/>
            <person name="Ponnala L."/>
            <person name="Schneider K.L."/>
            <person name="Schwartz D.C."/>
            <person name="Sharma A."/>
            <person name="Soderlund C."/>
            <person name="Springer N.M."/>
            <person name="Sun Q."/>
            <person name="Wang H."/>
            <person name="Waterman M."/>
            <person name="Westerman R."/>
            <person name="Wolfgruber T.K."/>
            <person name="Yang L."/>
            <person name="Yu Y."/>
            <person name="Zhang L."/>
            <person name="Zhou S."/>
            <person name="Zhu Q."/>
            <person name="Bennetzen J.L."/>
            <person name="Dawe R.K."/>
            <person name="Jiang J."/>
            <person name="Jiang N."/>
            <person name="Presting G.G."/>
            <person name="Wessler S.R."/>
            <person name="Aluru S."/>
            <person name="Martienssen R.A."/>
            <person name="Clifton S.W."/>
            <person name="McCombie W.R."/>
            <person name="Wing R.A."/>
            <person name="Wilson R.K."/>
        </authorList>
    </citation>
    <scope>NUCLEOTIDE SEQUENCE [LARGE SCALE GENOMIC DNA]</scope>
    <source>
        <strain evidence="3">cv. B73</strain>
    </source>
</reference>
<dbReference type="InParanoid" id="A0A804P7P7"/>
<accession>A0A804P7P7</accession>
<dbReference type="PANTHER" id="PTHR36735">
    <property type="entry name" value="TRANSMEMBRANE PROTEIN"/>
    <property type="match status" value="1"/>
</dbReference>
<sequence>MASFAVATAPSLAAPAAKRRPAAGVTYVEGMKAYSGLKGLNKVTMLGVRKTADYSFAKVVASLSLAGRKRRGGAFGAQMRISVVTVAPRERAQRSQHNCRRTSVPIDEIHGGAPEERLLRAVCFGARREGIMAAVSSVSILPLASLRPLPLRRAARNVLEGGGRRASSPLLLARYGLWRGRPAAAVGGEAELALEDADAAMRVAADDDSITATVVSVLLTLAFVGLSILTLGVRVLP</sequence>
<feature type="transmembrane region" description="Helical" evidence="1">
    <location>
        <begin position="210"/>
        <end position="233"/>
    </location>
</feature>
<keyword evidence="1" id="KW-0472">Membrane</keyword>
<protein>
    <submittedName>
        <fullName evidence="2">Uncharacterized protein</fullName>
    </submittedName>
</protein>
<keyword evidence="1" id="KW-0812">Transmembrane</keyword>
<dbReference type="Proteomes" id="UP000007305">
    <property type="component" value="Chromosome 5"/>
</dbReference>
<dbReference type="AlphaFoldDB" id="A0A804P7P7"/>
<keyword evidence="3" id="KW-1185">Reference proteome</keyword>
<dbReference type="EnsemblPlants" id="Zm00001eb214070_T001">
    <property type="protein sequence ID" value="Zm00001eb214070_P001"/>
    <property type="gene ID" value="Zm00001eb214070"/>
</dbReference>
<organism evidence="2 3">
    <name type="scientific">Zea mays</name>
    <name type="common">Maize</name>
    <dbReference type="NCBI Taxonomy" id="4577"/>
    <lineage>
        <taxon>Eukaryota</taxon>
        <taxon>Viridiplantae</taxon>
        <taxon>Streptophyta</taxon>
        <taxon>Embryophyta</taxon>
        <taxon>Tracheophyta</taxon>
        <taxon>Spermatophyta</taxon>
        <taxon>Magnoliopsida</taxon>
        <taxon>Liliopsida</taxon>
        <taxon>Poales</taxon>
        <taxon>Poaceae</taxon>
        <taxon>PACMAD clade</taxon>
        <taxon>Panicoideae</taxon>
        <taxon>Andropogonodae</taxon>
        <taxon>Andropogoneae</taxon>
        <taxon>Tripsacinae</taxon>
        <taxon>Zea</taxon>
    </lineage>
</organism>
<reference evidence="2" key="2">
    <citation type="submission" date="2019-07" db="EMBL/GenBank/DDBJ databases">
        <authorList>
            <person name="Seetharam A."/>
            <person name="Woodhouse M."/>
            <person name="Cannon E."/>
        </authorList>
    </citation>
    <scope>NUCLEOTIDE SEQUENCE [LARGE SCALE GENOMIC DNA]</scope>
    <source>
        <strain evidence="2">cv. B73</strain>
    </source>
</reference>
<evidence type="ECO:0000313" key="3">
    <source>
        <dbReference type="Proteomes" id="UP000007305"/>
    </source>
</evidence>
<dbReference type="Gramene" id="Zm00001eb214070_T001">
    <property type="protein sequence ID" value="Zm00001eb214070_P001"/>
    <property type="gene ID" value="Zm00001eb214070"/>
</dbReference>
<dbReference type="PANTHER" id="PTHR36735:SF1">
    <property type="entry name" value="TRANSMEMBRANE PROTEIN"/>
    <property type="match status" value="1"/>
</dbReference>
<name>A0A804P7P7_MAIZE</name>